<gene>
    <name evidence="1" type="ORF">EfsSVR2332_30900</name>
</gene>
<accession>A0AC59HTU2</accession>
<name>A0AC59HTU2_ENTFL</name>
<proteinExistence type="predicted"/>
<evidence type="ECO:0000313" key="1">
    <source>
        <dbReference type="EMBL" id="BDQ63012.1"/>
    </source>
</evidence>
<sequence length="100" mass="11207">MKIAAFGEVMLRFTPPEYLMLEQTEQLRMNFVGTGVNLLANLAHFQLETALITKLPANRLGEAGKAALRKLGISDQWVGERAVILVVFLQKWVMESAPHK</sequence>
<evidence type="ECO:0000313" key="2">
    <source>
        <dbReference type="Proteomes" id="UP001317613"/>
    </source>
</evidence>
<protein>
    <submittedName>
        <fullName evidence="1">Uncharacterized protein</fullName>
    </submittedName>
</protein>
<dbReference type="Proteomes" id="UP001317613">
    <property type="component" value="Chromosome"/>
</dbReference>
<organism evidence="1 2">
    <name type="scientific">Enterococcus faecalis</name>
    <name type="common">Streptococcus faecalis</name>
    <dbReference type="NCBI Taxonomy" id="1351"/>
    <lineage>
        <taxon>Bacteria</taxon>
        <taxon>Bacillati</taxon>
        <taxon>Bacillota</taxon>
        <taxon>Bacilli</taxon>
        <taxon>Lactobacillales</taxon>
        <taxon>Enterococcaceae</taxon>
        <taxon>Enterococcus</taxon>
    </lineage>
</organism>
<dbReference type="EMBL" id="AP026729">
    <property type="protein sequence ID" value="BDQ63012.1"/>
    <property type="molecule type" value="Genomic_DNA"/>
</dbReference>
<reference evidence="1" key="1">
    <citation type="submission" date="2022-08" db="EMBL/GenBank/DDBJ databases">
        <title>Molecular epidemiological analysis of five strains of VanD-type vancomycin-resistant Enterococcus faecalis.</title>
        <authorList>
            <person name="Mimura K."/>
            <person name="Hashimoto Y."/>
            <person name="Tomita H."/>
        </authorList>
    </citation>
    <scope>NUCLEOTIDE SEQUENCE</scope>
    <source>
        <strain evidence="1">SVR2332</strain>
    </source>
</reference>